<reference evidence="1" key="1">
    <citation type="submission" date="2023-03" db="EMBL/GenBank/DDBJ databases">
        <title>Lomoglobus Profundus gen. nov., sp. nov., a novel member of the phylum Verrucomicrobia, isolated from deep-marine sediment of South China Sea.</title>
        <authorList>
            <person name="Ahmad T."/>
            <person name="Ishaq S.E."/>
            <person name="Wang F."/>
        </authorList>
    </citation>
    <scope>NUCLEOTIDE SEQUENCE</scope>
    <source>
        <strain evidence="1">LMO-M01</strain>
    </source>
</reference>
<sequence length="371" mass="41469">MAKSPPAPASTFSMKDWFNADRYHTIADQLTAVDPGFDRKRFLQLTLDGLESRELMDRMRQTARAAALTLSGAVRKQIATLRRIAPQTDHGFVGIWFAEFVANEALDQPDLALPALHFFTRYGSAEFAIRRFIVRDPGATLARMQPWTQDDNEHVRRLASEGARPRLPWGVRLDALIADPTPTRPILEALKADSSLYVRKSVANHLNDIAKDHADYVVAWCAPWQSLGPDSAWIVRHGLRTLIKRGHPGALKIVGAGADAKVDITTFAATPTTVTLGGSLQIDLHLASLARGDQTLIIDYVVHYVKASGKASPKVFKWKQLSLKASERITLRKHQTIRDFTTRRHHAGHHLVELQINGQRLAETHFELKLK</sequence>
<organism evidence="1 2">
    <name type="scientific">Synoicihabitans lomoniglobus</name>
    <dbReference type="NCBI Taxonomy" id="2909285"/>
    <lineage>
        <taxon>Bacteria</taxon>
        <taxon>Pseudomonadati</taxon>
        <taxon>Verrucomicrobiota</taxon>
        <taxon>Opitutia</taxon>
        <taxon>Opitutales</taxon>
        <taxon>Opitutaceae</taxon>
        <taxon>Synoicihabitans</taxon>
    </lineage>
</organism>
<dbReference type="EMBL" id="CP119075">
    <property type="protein sequence ID" value="WED67078.1"/>
    <property type="molecule type" value="Genomic_DNA"/>
</dbReference>
<name>A0AAF0I4Y4_9BACT</name>
<gene>
    <name evidence="1" type="ORF">PXH66_09465</name>
</gene>
<dbReference type="Proteomes" id="UP001218638">
    <property type="component" value="Chromosome"/>
</dbReference>
<keyword evidence="2" id="KW-1185">Reference proteome</keyword>
<dbReference type="InterPro" id="IPR016024">
    <property type="entry name" value="ARM-type_fold"/>
</dbReference>
<proteinExistence type="predicted"/>
<evidence type="ECO:0000313" key="1">
    <source>
        <dbReference type="EMBL" id="WED67078.1"/>
    </source>
</evidence>
<dbReference type="SUPFAM" id="SSF48371">
    <property type="entry name" value="ARM repeat"/>
    <property type="match status" value="1"/>
</dbReference>
<dbReference type="RefSeq" id="WP_330931341.1">
    <property type="nucleotide sequence ID" value="NZ_CP119075.1"/>
</dbReference>
<dbReference type="AlphaFoldDB" id="A0AAF0I4Y4"/>
<protein>
    <submittedName>
        <fullName evidence="1">DNA alkylation repair protein</fullName>
    </submittedName>
</protein>
<accession>A0AAF0I4Y4</accession>
<dbReference type="Gene3D" id="1.25.40.290">
    <property type="entry name" value="ARM repeat domains"/>
    <property type="match status" value="1"/>
</dbReference>
<evidence type="ECO:0000313" key="2">
    <source>
        <dbReference type="Proteomes" id="UP001218638"/>
    </source>
</evidence>
<dbReference type="KEGG" id="slom:PXH66_09465"/>